<dbReference type="EMBL" id="CACRZD030000014">
    <property type="protein sequence ID" value="CAA6671115.1"/>
    <property type="molecule type" value="Genomic_DNA"/>
</dbReference>
<name>A0A7I8JMS6_SPIIN</name>
<evidence type="ECO:0000313" key="2">
    <source>
        <dbReference type="EMBL" id="CAA2631872.1"/>
    </source>
</evidence>
<dbReference type="Proteomes" id="UP001189122">
    <property type="component" value="Unassembled WGS sequence"/>
</dbReference>
<protein>
    <submittedName>
        <fullName evidence="2">Uncharacterized protein</fullName>
    </submittedName>
</protein>
<proteinExistence type="predicted"/>
<dbReference type="EMBL" id="LR743601">
    <property type="protein sequence ID" value="CAA2631872.1"/>
    <property type="molecule type" value="Genomic_DNA"/>
</dbReference>
<feature type="compositionally biased region" description="Basic residues" evidence="1">
    <location>
        <begin position="43"/>
        <end position="54"/>
    </location>
</feature>
<feature type="region of interest" description="Disordered" evidence="1">
    <location>
        <begin position="28"/>
        <end position="54"/>
    </location>
</feature>
<accession>A0A7I8JMS6</accession>
<gene>
    <name evidence="2" type="ORF">SI7747_14017520</name>
</gene>
<evidence type="ECO:0000313" key="3">
    <source>
        <dbReference type="Proteomes" id="UP001189122"/>
    </source>
</evidence>
<reference evidence="2 3" key="1">
    <citation type="submission" date="2019-12" db="EMBL/GenBank/DDBJ databases">
        <authorList>
            <person name="Scholz U."/>
            <person name="Mascher M."/>
            <person name="Fiebig A."/>
        </authorList>
    </citation>
    <scope>NUCLEOTIDE SEQUENCE</scope>
</reference>
<dbReference type="AlphaFoldDB" id="A0A7I8JMS6"/>
<evidence type="ECO:0000256" key="1">
    <source>
        <dbReference type="SAM" id="MobiDB-lite"/>
    </source>
</evidence>
<sequence>MVTKGWRHEEKVLHLRFVKSTTNVKARRRGIISSLRSNNNKSQRSRGGTKRGRGFKHPLIDLKVEDSKSINLEVDFFPKIEVL</sequence>
<organism evidence="2">
    <name type="scientific">Spirodela intermedia</name>
    <name type="common">Intermediate duckweed</name>
    <dbReference type="NCBI Taxonomy" id="51605"/>
    <lineage>
        <taxon>Eukaryota</taxon>
        <taxon>Viridiplantae</taxon>
        <taxon>Streptophyta</taxon>
        <taxon>Embryophyta</taxon>
        <taxon>Tracheophyta</taxon>
        <taxon>Spermatophyta</taxon>
        <taxon>Magnoliopsida</taxon>
        <taxon>Liliopsida</taxon>
        <taxon>Araceae</taxon>
        <taxon>Lemnoideae</taxon>
        <taxon>Spirodela</taxon>
    </lineage>
</organism>
<keyword evidence="3" id="KW-1185">Reference proteome</keyword>